<keyword evidence="2" id="KW-1185">Reference proteome</keyword>
<evidence type="ECO:0000313" key="2">
    <source>
        <dbReference type="Proteomes" id="UP001159427"/>
    </source>
</evidence>
<dbReference type="Proteomes" id="UP001159427">
    <property type="component" value="Unassembled WGS sequence"/>
</dbReference>
<gene>
    <name evidence="1" type="ORF">PEVE_00013030</name>
</gene>
<name>A0ABN8LX30_9CNID</name>
<protein>
    <submittedName>
        <fullName evidence="1">Uncharacterized protein</fullName>
    </submittedName>
</protein>
<accession>A0ABN8LX30</accession>
<dbReference type="EMBL" id="CALNXI010000197">
    <property type="protein sequence ID" value="CAH3021856.1"/>
    <property type="molecule type" value="Genomic_DNA"/>
</dbReference>
<proteinExistence type="predicted"/>
<sequence length="74" mass="8318">MSTYIMGCVAQKGRRDELERTLLSCSMVKLFGQQEEQMSCLQNGVSLFYGAEEEDNGGFYVQLQLQSPTSHSMT</sequence>
<organism evidence="1 2">
    <name type="scientific">Porites evermanni</name>
    <dbReference type="NCBI Taxonomy" id="104178"/>
    <lineage>
        <taxon>Eukaryota</taxon>
        <taxon>Metazoa</taxon>
        <taxon>Cnidaria</taxon>
        <taxon>Anthozoa</taxon>
        <taxon>Hexacorallia</taxon>
        <taxon>Scleractinia</taxon>
        <taxon>Fungiina</taxon>
        <taxon>Poritidae</taxon>
        <taxon>Porites</taxon>
    </lineage>
</organism>
<evidence type="ECO:0000313" key="1">
    <source>
        <dbReference type="EMBL" id="CAH3021856.1"/>
    </source>
</evidence>
<reference evidence="1 2" key="1">
    <citation type="submission" date="2022-05" db="EMBL/GenBank/DDBJ databases">
        <authorList>
            <consortium name="Genoscope - CEA"/>
            <person name="William W."/>
        </authorList>
    </citation>
    <scope>NUCLEOTIDE SEQUENCE [LARGE SCALE GENOMIC DNA]</scope>
</reference>
<comment type="caution">
    <text evidence="1">The sequence shown here is derived from an EMBL/GenBank/DDBJ whole genome shotgun (WGS) entry which is preliminary data.</text>
</comment>